<sequence>MDKDTATNIIDLNRNLQQKETEIELLQQTFTEIGSELDLDKVFQIVSERARELISADTLLIPLLDDNCATYTYRGGSGKNSKEIVGESLPIEFGVCGWVWKHERPWWQGMLDELSPEEKNRWEKEVGNMILVPLQGKRHFLGGIAGLNKTGGGSFDKKDLNLLQLFASIVSVAIENAMAVNSMEASHKLNEDYRYRLEIVNKQLVESSKELEYLSLFDSVTALPNRTLLYDRLSREISEVERQNSTVGILLIDIDSFKEFNDALGHDRGDDLLNKIARRFEESISNVETLARLGGDEFIVLLPGQDLSQVKQRAEQFIRRLKNEFVIGQQNIVVGASIGVAVYPEHGNSISQLLSHADLAMHEAKSNKLDICVYNPENDHSAKSLLAMITDIRNSLEKKQFRLHYQPKVDAVSGRVVAVEALGRWTSKRHGEVPPSIFISVLEDNSLIDEYTYWAIETALLQAKEWKGQFGVMRVAVNLSPQTLMHPMFKENIDKIIKTNKDGKLLTFEITENLFLSEFDRLANVLQHVCALGVELSIDDYGTGYSSLSRLRRLPVSELKIDQSFIKAMVDNKDDQAVVHSTIELAHNLGLSVVAEGVETQAALDLLILLGCDVVQGYLVSKPLPQNEVDDFIQLRNGG</sequence>
<evidence type="ECO:0000259" key="1">
    <source>
        <dbReference type="PROSITE" id="PS50883"/>
    </source>
</evidence>
<evidence type="ECO:0000313" key="3">
    <source>
        <dbReference type="EMBL" id="VAW53408.1"/>
    </source>
</evidence>
<dbReference type="PANTHER" id="PTHR33121">
    <property type="entry name" value="CYCLIC DI-GMP PHOSPHODIESTERASE PDEF"/>
    <property type="match status" value="1"/>
</dbReference>
<dbReference type="SMART" id="SM00065">
    <property type="entry name" value="GAF"/>
    <property type="match status" value="1"/>
</dbReference>
<accession>A0A3B0WBP2</accession>
<dbReference type="InterPro" id="IPR050706">
    <property type="entry name" value="Cyclic-di-GMP_PDE-like"/>
</dbReference>
<dbReference type="InterPro" id="IPR029787">
    <property type="entry name" value="Nucleotide_cyclase"/>
</dbReference>
<dbReference type="SMART" id="SM00267">
    <property type="entry name" value="GGDEF"/>
    <property type="match status" value="1"/>
</dbReference>
<dbReference type="PROSITE" id="PS50887">
    <property type="entry name" value="GGDEF"/>
    <property type="match status" value="1"/>
</dbReference>
<organism evidence="3">
    <name type="scientific">hydrothermal vent metagenome</name>
    <dbReference type="NCBI Taxonomy" id="652676"/>
    <lineage>
        <taxon>unclassified sequences</taxon>
        <taxon>metagenomes</taxon>
        <taxon>ecological metagenomes</taxon>
    </lineage>
</organism>
<dbReference type="EMBL" id="UOFE01000034">
    <property type="protein sequence ID" value="VAW53408.1"/>
    <property type="molecule type" value="Genomic_DNA"/>
</dbReference>
<dbReference type="PROSITE" id="PS50883">
    <property type="entry name" value="EAL"/>
    <property type="match status" value="1"/>
</dbReference>
<reference evidence="3" key="1">
    <citation type="submission" date="2018-06" db="EMBL/GenBank/DDBJ databases">
        <authorList>
            <person name="Zhirakovskaya E."/>
        </authorList>
    </citation>
    <scope>NUCLEOTIDE SEQUENCE</scope>
</reference>
<name>A0A3B0WBP2_9ZZZZ</name>
<protein>
    <submittedName>
        <fullName evidence="3">Diguanylate cyclase/phosphodiesterase (GGDEF &amp; EAL domains) with PAS/PAC sensor(S)</fullName>
    </submittedName>
</protein>
<dbReference type="Gene3D" id="3.30.450.40">
    <property type="match status" value="1"/>
</dbReference>
<feature type="domain" description="GGDEF" evidence="2">
    <location>
        <begin position="245"/>
        <end position="376"/>
    </location>
</feature>
<dbReference type="AlphaFoldDB" id="A0A3B0WBP2"/>
<dbReference type="SUPFAM" id="SSF141868">
    <property type="entry name" value="EAL domain-like"/>
    <property type="match status" value="1"/>
</dbReference>
<dbReference type="CDD" id="cd01948">
    <property type="entry name" value="EAL"/>
    <property type="match status" value="1"/>
</dbReference>
<gene>
    <name evidence="3" type="ORF">MNBD_GAMMA05-352</name>
</gene>
<dbReference type="CDD" id="cd01949">
    <property type="entry name" value="GGDEF"/>
    <property type="match status" value="1"/>
</dbReference>
<dbReference type="InterPro" id="IPR043128">
    <property type="entry name" value="Rev_trsase/Diguanyl_cyclase"/>
</dbReference>
<dbReference type="SMART" id="SM00052">
    <property type="entry name" value="EAL"/>
    <property type="match status" value="1"/>
</dbReference>
<dbReference type="PANTHER" id="PTHR33121:SF70">
    <property type="entry name" value="SIGNALING PROTEIN YKOW"/>
    <property type="match status" value="1"/>
</dbReference>
<dbReference type="Pfam" id="PF00563">
    <property type="entry name" value="EAL"/>
    <property type="match status" value="1"/>
</dbReference>
<dbReference type="SUPFAM" id="SSF55781">
    <property type="entry name" value="GAF domain-like"/>
    <property type="match status" value="1"/>
</dbReference>
<dbReference type="InterPro" id="IPR035919">
    <property type="entry name" value="EAL_sf"/>
</dbReference>
<dbReference type="InterPro" id="IPR001633">
    <property type="entry name" value="EAL_dom"/>
</dbReference>
<dbReference type="Pfam" id="PF00990">
    <property type="entry name" value="GGDEF"/>
    <property type="match status" value="1"/>
</dbReference>
<dbReference type="Pfam" id="PF13185">
    <property type="entry name" value="GAF_2"/>
    <property type="match status" value="1"/>
</dbReference>
<dbReference type="InterPro" id="IPR029016">
    <property type="entry name" value="GAF-like_dom_sf"/>
</dbReference>
<feature type="domain" description="EAL" evidence="1">
    <location>
        <begin position="385"/>
        <end position="637"/>
    </location>
</feature>
<dbReference type="Gene3D" id="3.20.20.450">
    <property type="entry name" value="EAL domain"/>
    <property type="match status" value="1"/>
</dbReference>
<dbReference type="GO" id="GO:0071111">
    <property type="term" value="F:cyclic-guanylate-specific phosphodiesterase activity"/>
    <property type="evidence" value="ECO:0007669"/>
    <property type="project" value="InterPro"/>
</dbReference>
<proteinExistence type="predicted"/>
<dbReference type="InterPro" id="IPR000160">
    <property type="entry name" value="GGDEF_dom"/>
</dbReference>
<evidence type="ECO:0000259" key="2">
    <source>
        <dbReference type="PROSITE" id="PS50887"/>
    </source>
</evidence>
<dbReference type="InterPro" id="IPR003018">
    <property type="entry name" value="GAF"/>
</dbReference>
<dbReference type="SUPFAM" id="SSF55073">
    <property type="entry name" value="Nucleotide cyclase"/>
    <property type="match status" value="1"/>
</dbReference>
<dbReference type="NCBIfam" id="TIGR00254">
    <property type="entry name" value="GGDEF"/>
    <property type="match status" value="1"/>
</dbReference>
<dbReference type="Gene3D" id="3.30.70.270">
    <property type="match status" value="1"/>
</dbReference>